<keyword evidence="1" id="KW-0812">Transmembrane</keyword>
<comment type="caution">
    <text evidence="2">The sequence shown here is derived from an EMBL/GenBank/DDBJ whole genome shotgun (WGS) entry which is preliminary data.</text>
</comment>
<keyword evidence="1" id="KW-0472">Membrane</keyword>
<protein>
    <submittedName>
        <fullName evidence="2">Uncharacterized protein</fullName>
    </submittedName>
</protein>
<feature type="transmembrane region" description="Helical" evidence="1">
    <location>
        <begin position="115"/>
        <end position="133"/>
    </location>
</feature>
<dbReference type="EMBL" id="VYZN01000031">
    <property type="protein sequence ID" value="KAE9533810.1"/>
    <property type="molecule type" value="Genomic_DNA"/>
</dbReference>
<evidence type="ECO:0000256" key="1">
    <source>
        <dbReference type="SAM" id="Phobius"/>
    </source>
</evidence>
<keyword evidence="1" id="KW-1133">Transmembrane helix</keyword>
<evidence type="ECO:0000313" key="3">
    <source>
        <dbReference type="Proteomes" id="UP000475862"/>
    </source>
</evidence>
<dbReference type="Proteomes" id="UP000475862">
    <property type="component" value="Unassembled WGS sequence"/>
</dbReference>
<reference evidence="2 3" key="1">
    <citation type="submission" date="2019-08" db="EMBL/GenBank/DDBJ databases">
        <title>The genome of the soybean aphid Biotype 1, its phylome, world population structure and adaptation to the North American continent.</title>
        <authorList>
            <person name="Giordano R."/>
            <person name="Donthu R.K."/>
            <person name="Hernandez A.G."/>
            <person name="Wright C.L."/>
            <person name="Zimin A.V."/>
        </authorList>
    </citation>
    <scope>NUCLEOTIDE SEQUENCE [LARGE SCALE GENOMIC DNA]</scope>
    <source>
        <tissue evidence="2">Whole aphids</tissue>
    </source>
</reference>
<keyword evidence="3" id="KW-1185">Reference proteome</keyword>
<gene>
    <name evidence="2" type="ORF">AGLY_008889</name>
</gene>
<proteinExistence type="predicted"/>
<name>A0A6G0TJ56_APHGL</name>
<sequence length="191" mass="22487">MTTYCLLFSQTGIMSANRFFPEINIAAISFIRTTFFREWFLINSSINIRSISSYFLIIFILASSNLKCLQQIFTSNKNVFTFVGSLKISMDNGPADINSSKYPINFEFVLNTKLLFLYKLVLIFHIFFSDVLLEQMYPEHRLLLHYHCQHCFHTHDKLDVLQIHQDRIVKEQKIKIIGLTQNVQQHIKRTL</sequence>
<dbReference type="AlphaFoldDB" id="A0A6G0TJ56"/>
<organism evidence="2 3">
    <name type="scientific">Aphis glycines</name>
    <name type="common">Soybean aphid</name>
    <dbReference type="NCBI Taxonomy" id="307491"/>
    <lineage>
        <taxon>Eukaryota</taxon>
        <taxon>Metazoa</taxon>
        <taxon>Ecdysozoa</taxon>
        <taxon>Arthropoda</taxon>
        <taxon>Hexapoda</taxon>
        <taxon>Insecta</taxon>
        <taxon>Pterygota</taxon>
        <taxon>Neoptera</taxon>
        <taxon>Paraneoptera</taxon>
        <taxon>Hemiptera</taxon>
        <taxon>Sternorrhyncha</taxon>
        <taxon>Aphidomorpha</taxon>
        <taxon>Aphidoidea</taxon>
        <taxon>Aphididae</taxon>
        <taxon>Aphidini</taxon>
        <taxon>Aphis</taxon>
        <taxon>Aphis</taxon>
    </lineage>
</organism>
<accession>A0A6G0TJ56</accession>
<evidence type="ECO:0000313" key="2">
    <source>
        <dbReference type="EMBL" id="KAE9533810.1"/>
    </source>
</evidence>